<sequence length="84" mass="8946">KASRFGCLFFLFAGGLLGVCFPPRCEISFGQKVGGGGLFWLRAMVGVDAVVMSVVVTVVLVQMPFGWCWFRVGVVVVAGGVEMV</sequence>
<dbReference type="Proteomes" id="UP000265520">
    <property type="component" value="Unassembled WGS sequence"/>
</dbReference>
<accession>A0A392NZT0</accession>
<organism evidence="3 4">
    <name type="scientific">Trifolium medium</name>
    <dbReference type="NCBI Taxonomy" id="97028"/>
    <lineage>
        <taxon>Eukaryota</taxon>
        <taxon>Viridiplantae</taxon>
        <taxon>Streptophyta</taxon>
        <taxon>Embryophyta</taxon>
        <taxon>Tracheophyta</taxon>
        <taxon>Spermatophyta</taxon>
        <taxon>Magnoliopsida</taxon>
        <taxon>eudicotyledons</taxon>
        <taxon>Gunneridae</taxon>
        <taxon>Pentapetalae</taxon>
        <taxon>rosids</taxon>
        <taxon>fabids</taxon>
        <taxon>Fabales</taxon>
        <taxon>Fabaceae</taxon>
        <taxon>Papilionoideae</taxon>
        <taxon>50 kb inversion clade</taxon>
        <taxon>NPAAA clade</taxon>
        <taxon>Hologalegina</taxon>
        <taxon>IRL clade</taxon>
        <taxon>Trifolieae</taxon>
        <taxon>Trifolium</taxon>
    </lineage>
</organism>
<feature type="chain" id="PRO_5017211262" evidence="2">
    <location>
        <begin position="19"/>
        <end position="84"/>
    </location>
</feature>
<feature type="signal peptide" evidence="2">
    <location>
        <begin position="1"/>
        <end position="18"/>
    </location>
</feature>
<evidence type="ECO:0000313" key="4">
    <source>
        <dbReference type="Proteomes" id="UP000265520"/>
    </source>
</evidence>
<keyword evidence="1" id="KW-0812">Transmembrane</keyword>
<keyword evidence="1" id="KW-0472">Membrane</keyword>
<feature type="transmembrane region" description="Helical" evidence="1">
    <location>
        <begin position="39"/>
        <end position="61"/>
    </location>
</feature>
<name>A0A392NZT0_9FABA</name>
<keyword evidence="4" id="KW-1185">Reference proteome</keyword>
<keyword evidence="1" id="KW-1133">Transmembrane helix</keyword>
<protein>
    <submittedName>
        <fullName evidence="3">Uncharacterized protein</fullName>
    </submittedName>
</protein>
<reference evidence="3 4" key="1">
    <citation type="journal article" date="2018" name="Front. Plant Sci.">
        <title>Red Clover (Trifolium pratense) and Zigzag Clover (T. medium) - A Picture of Genomic Similarities and Differences.</title>
        <authorList>
            <person name="Dluhosova J."/>
            <person name="Istvanek J."/>
            <person name="Nedelnik J."/>
            <person name="Repkova J."/>
        </authorList>
    </citation>
    <scope>NUCLEOTIDE SEQUENCE [LARGE SCALE GENOMIC DNA]</scope>
    <source>
        <strain evidence="4">cv. 10/8</strain>
        <tissue evidence="3">Leaf</tissue>
    </source>
</reference>
<comment type="caution">
    <text evidence="3">The sequence shown here is derived from an EMBL/GenBank/DDBJ whole genome shotgun (WGS) entry which is preliminary data.</text>
</comment>
<evidence type="ECO:0000256" key="2">
    <source>
        <dbReference type="SAM" id="SignalP"/>
    </source>
</evidence>
<dbReference type="EMBL" id="LXQA010058174">
    <property type="protein sequence ID" value="MCI05278.1"/>
    <property type="molecule type" value="Genomic_DNA"/>
</dbReference>
<dbReference type="AlphaFoldDB" id="A0A392NZT0"/>
<evidence type="ECO:0000256" key="1">
    <source>
        <dbReference type="SAM" id="Phobius"/>
    </source>
</evidence>
<proteinExistence type="predicted"/>
<evidence type="ECO:0000313" key="3">
    <source>
        <dbReference type="EMBL" id="MCI05278.1"/>
    </source>
</evidence>
<feature type="non-terminal residue" evidence="3">
    <location>
        <position position="1"/>
    </location>
</feature>
<keyword evidence="2" id="KW-0732">Signal</keyword>